<evidence type="ECO:0000256" key="5">
    <source>
        <dbReference type="HAMAP-Rule" id="MF_01536"/>
    </source>
</evidence>
<organism evidence="6 7">
    <name type="scientific">Planococcus shixiaomingii</name>
    <dbReference type="NCBI Taxonomy" id="3058393"/>
    <lineage>
        <taxon>Bacteria</taxon>
        <taxon>Bacillati</taxon>
        <taxon>Bacillota</taxon>
        <taxon>Bacilli</taxon>
        <taxon>Bacillales</taxon>
        <taxon>Caryophanaceae</taxon>
        <taxon>Planococcus</taxon>
    </lineage>
</organism>
<comment type="subcellular location">
    <subcellularLocation>
        <location evidence="5">Cell membrane</location>
        <topology evidence="5">Multi-pass membrane protein</topology>
    </subcellularLocation>
</comment>
<name>A0ABT8N0S3_9BACL</name>
<accession>A0ABT8N0S3</accession>
<keyword evidence="4 5" id="KW-0472">Membrane</keyword>
<protein>
    <recommendedName>
        <fullName evidence="5">UPF0344 protein QWY14_06815</fullName>
    </recommendedName>
</protein>
<feature type="transmembrane region" description="Helical" evidence="5">
    <location>
        <begin position="12"/>
        <end position="28"/>
    </location>
</feature>
<comment type="caution">
    <text evidence="6">The sequence shown here is derived from an EMBL/GenBank/DDBJ whole genome shotgun (WGS) entry which is preliminary data.</text>
</comment>
<evidence type="ECO:0000256" key="1">
    <source>
        <dbReference type="ARBA" id="ARBA00022475"/>
    </source>
</evidence>
<dbReference type="EMBL" id="JAUJWV010000001">
    <property type="protein sequence ID" value="MDN7241497.1"/>
    <property type="molecule type" value="Genomic_DNA"/>
</dbReference>
<proteinExistence type="inferred from homology"/>
<reference evidence="6 7" key="1">
    <citation type="submission" date="2023-06" db="EMBL/GenBank/DDBJ databases">
        <title>Novel species in genus Planococcus.</title>
        <authorList>
            <person name="Ning S."/>
        </authorList>
    </citation>
    <scope>NUCLEOTIDE SEQUENCE [LARGE SCALE GENOMIC DNA]</scope>
    <source>
        <strain evidence="6 7">N028</strain>
    </source>
</reference>
<keyword evidence="2 5" id="KW-0812">Transmembrane</keyword>
<comment type="similarity">
    <text evidence="5">Belongs to the UPF0344 family.</text>
</comment>
<dbReference type="InterPro" id="IPR010899">
    <property type="entry name" value="UPF0344"/>
</dbReference>
<gene>
    <name evidence="6" type="ORF">QWY14_06815</name>
</gene>
<dbReference type="Pfam" id="PF07457">
    <property type="entry name" value="DUF1516"/>
    <property type="match status" value="1"/>
</dbReference>
<evidence type="ECO:0000256" key="2">
    <source>
        <dbReference type="ARBA" id="ARBA00022692"/>
    </source>
</evidence>
<keyword evidence="3 5" id="KW-1133">Transmembrane helix</keyword>
<evidence type="ECO:0000256" key="4">
    <source>
        <dbReference type="ARBA" id="ARBA00023136"/>
    </source>
</evidence>
<dbReference type="Proteomes" id="UP001172055">
    <property type="component" value="Unassembled WGS sequence"/>
</dbReference>
<feature type="transmembrane region" description="Helical" evidence="5">
    <location>
        <begin position="99"/>
        <end position="124"/>
    </location>
</feature>
<keyword evidence="7" id="KW-1185">Reference proteome</keyword>
<keyword evidence="1 5" id="KW-1003">Cell membrane</keyword>
<feature type="transmembrane region" description="Helical" evidence="5">
    <location>
        <begin position="70"/>
        <end position="87"/>
    </location>
</feature>
<feature type="transmembrane region" description="Helical" evidence="5">
    <location>
        <begin position="40"/>
        <end position="58"/>
    </location>
</feature>
<dbReference type="HAMAP" id="MF_01536">
    <property type="entry name" value="UPF0344"/>
    <property type="match status" value="1"/>
</dbReference>
<dbReference type="RefSeq" id="WP_300985469.1">
    <property type="nucleotide sequence ID" value="NZ_CP129236.1"/>
</dbReference>
<evidence type="ECO:0000256" key="3">
    <source>
        <dbReference type="ARBA" id="ARBA00022989"/>
    </source>
</evidence>
<evidence type="ECO:0000313" key="6">
    <source>
        <dbReference type="EMBL" id="MDN7241497.1"/>
    </source>
</evidence>
<evidence type="ECO:0000313" key="7">
    <source>
        <dbReference type="Proteomes" id="UP001172055"/>
    </source>
</evidence>
<sequence>MDFLTQTTHLHITTWVIALVLFLVAAFMDRNSKGRKITHMVLRLFYILVIITGLALFIEWSSSDAMQYGLKFLFGLLTIGMMEMVLVRSKKQKPTTLFWGLFVVFLFVTMFFGFKLPIGINFLANM</sequence>